<reference evidence="1" key="1">
    <citation type="submission" date="2021-12" db="EMBL/GenBank/DDBJ databases">
        <title>Black yeast isolated from Biological Soil Crust.</title>
        <authorList>
            <person name="Kurbessoian T."/>
        </authorList>
    </citation>
    <scope>NUCLEOTIDE SEQUENCE</scope>
    <source>
        <strain evidence="1">CCFEE 5208</strain>
    </source>
</reference>
<dbReference type="Proteomes" id="UP001168146">
    <property type="component" value="Unassembled WGS sequence"/>
</dbReference>
<name>A0AAN6FMJ4_9PEZI</name>
<dbReference type="AlphaFoldDB" id="A0AAN6FMJ4"/>
<evidence type="ECO:0000313" key="2">
    <source>
        <dbReference type="Proteomes" id="UP001168146"/>
    </source>
</evidence>
<dbReference type="EMBL" id="JASUXU010000022">
    <property type="protein sequence ID" value="KAK0321148.1"/>
    <property type="molecule type" value="Genomic_DNA"/>
</dbReference>
<organism evidence="1 2">
    <name type="scientific">Friedmanniomyces endolithicus</name>
    <dbReference type="NCBI Taxonomy" id="329885"/>
    <lineage>
        <taxon>Eukaryota</taxon>
        <taxon>Fungi</taxon>
        <taxon>Dikarya</taxon>
        <taxon>Ascomycota</taxon>
        <taxon>Pezizomycotina</taxon>
        <taxon>Dothideomycetes</taxon>
        <taxon>Dothideomycetidae</taxon>
        <taxon>Mycosphaerellales</taxon>
        <taxon>Teratosphaeriaceae</taxon>
        <taxon>Friedmanniomyces</taxon>
    </lineage>
</organism>
<comment type="caution">
    <text evidence="1">The sequence shown here is derived from an EMBL/GenBank/DDBJ whole genome shotgun (WGS) entry which is preliminary data.</text>
</comment>
<evidence type="ECO:0000313" key="1">
    <source>
        <dbReference type="EMBL" id="KAK0321148.1"/>
    </source>
</evidence>
<proteinExistence type="predicted"/>
<accession>A0AAN6FMJ4</accession>
<gene>
    <name evidence="1" type="ORF">LTR82_008065</name>
</gene>
<sequence length="68" mass="7121">MAPAPVFDDAVDEIPRAAGRSADVSEQVFTAEVPTAATSVTNEEAKTSSLYEMTEEELGTHTTGSGFV</sequence>
<protein>
    <submittedName>
        <fullName evidence="1">Uncharacterized protein</fullName>
    </submittedName>
</protein>